<sequence length="190" mass="21091">MIQDELRKQTTSAHQQLEKLVVARLKAIRSNQDYANLLKIFYAYFNRLEEAIKPYISAEVLPDYADRRNAVSLANDIVSLGSAITKLPKVTIPVIDSTIKALGALYVMEGSVMGGTIIIQMLAKHGVTEGVSFFSGYGSETGAKWASFASVLDRYIHEDFGQEAIESANQTFSNFANVFLQYENRNLQLG</sequence>
<dbReference type="InterPro" id="IPR016053">
    <property type="entry name" value="Haem_Oase-like"/>
</dbReference>
<evidence type="ECO:0000313" key="2">
    <source>
        <dbReference type="Proteomes" id="UP001324380"/>
    </source>
</evidence>
<dbReference type="Gene3D" id="1.20.910.10">
    <property type="entry name" value="Heme oxygenase-like"/>
    <property type="match status" value="1"/>
</dbReference>
<dbReference type="Proteomes" id="UP001324380">
    <property type="component" value="Chromosome"/>
</dbReference>
<evidence type="ECO:0000313" key="1">
    <source>
        <dbReference type="EMBL" id="WPU91738.1"/>
    </source>
</evidence>
<name>A0ABZ0TFG0_9SPHI</name>
<protein>
    <submittedName>
        <fullName evidence="1">Biliverdin-producing heme oxygenase</fullName>
    </submittedName>
</protein>
<dbReference type="InterPro" id="IPR016084">
    <property type="entry name" value="Haem_Oase-like_multi-hlx"/>
</dbReference>
<dbReference type="SUPFAM" id="SSF48613">
    <property type="entry name" value="Heme oxygenase-like"/>
    <property type="match status" value="1"/>
</dbReference>
<gene>
    <name evidence="1" type="ORF">SNE25_20680</name>
</gene>
<dbReference type="CDD" id="cd19166">
    <property type="entry name" value="HemeO-bac"/>
    <property type="match status" value="1"/>
</dbReference>
<accession>A0ABZ0TFG0</accession>
<reference evidence="1 2" key="1">
    <citation type="submission" date="2023-11" db="EMBL/GenBank/DDBJ databases">
        <title>Analysis of the Genomes of Mucilaginibacter gossypii cycad 4 and M. sabulilitoris SNA2: microbes with the potential for plant growth promotion.</title>
        <authorList>
            <person name="Hirsch A.M."/>
            <person name="Humm E."/>
            <person name="Rubbi M."/>
            <person name="Del Vecchio G."/>
            <person name="Ha S.M."/>
            <person name="Pellegrini M."/>
            <person name="Gunsalus R.P."/>
        </authorList>
    </citation>
    <scope>NUCLEOTIDE SEQUENCE [LARGE SCALE GENOMIC DNA]</scope>
    <source>
        <strain evidence="1 2">SNA2</strain>
    </source>
</reference>
<dbReference type="Pfam" id="PF01126">
    <property type="entry name" value="Heme_oxygenase"/>
    <property type="match status" value="1"/>
</dbReference>
<proteinExistence type="predicted"/>
<organism evidence="1 2">
    <name type="scientific">Mucilaginibacter sabulilitoris</name>
    <dbReference type="NCBI Taxonomy" id="1173583"/>
    <lineage>
        <taxon>Bacteria</taxon>
        <taxon>Pseudomonadati</taxon>
        <taxon>Bacteroidota</taxon>
        <taxon>Sphingobacteriia</taxon>
        <taxon>Sphingobacteriales</taxon>
        <taxon>Sphingobacteriaceae</taxon>
        <taxon>Mucilaginibacter</taxon>
    </lineage>
</organism>
<dbReference type="RefSeq" id="WP_321560904.1">
    <property type="nucleotide sequence ID" value="NZ_CP139558.1"/>
</dbReference>
<dbReference type="EMBL" id="CP139558">
    <property type="protein sequence ID" value="WPU91738.1"/>
    <property type="molecule type" value="Genomic_DNA"/>
</dbReference>
<keyword evidence="2" id="KW-1185">Reference proteome</keyword>